<dbReference type="CDD" id="cd02801">
    <property type="entry name" value="DUS_like_FMN"/>
    <property type="match status" value="1"/>
</dbReference>
<keyword evidence="14" id="KW-0547">Nucleotide-binding</keyword>
<feature type="domain" description="DUS-like FMN-binding" evidence="15">
    <location>
        <begin position="9"/>
        <end position="305"/>
    </location>
</feature>
<dbReference type="GO" id="GO:0017150">
    <property type="term" value="F:tRNA dihydrouridine synthase activity"/>
    <property type="evidence" value="ECO:0007669"/>
    <property type="project" value="InterPro"/>
</dbReference>
<evidence type="ECO:0000256" key="13">
    <source>
        <dbReference type="PIRSR" id="PIRSR006621-1"/>
    </source>
</evidence>
<dbReference type="Gene3D" id="3.20.20.70">
    <property type="entry name" value="Aldolase class I"/>
    <property type="match status" value="1"/>
</dbReference>
<organism evidence="16 17">
    <name type="scientific">Peptoniphilus asaccharolyticus DSM 20463</name>
    <dbReference type="NCBI Taxonomy" id="573058"/>
    <lineage>
        <taxon>Bacteria</taxon>
        <taxon>Bacillati</taxon>
        <taxon>Bacillota</taxon>
        <taxon>Tissierellia</taxon>
        <taxon>Tissierellales</taxon>
        <taxon>Peptoniphilaceae</taxon>
        <taxon>Peptoniphilus</taxon>
    </lineage>
</organism>
<dbReference type="GO" id="GO:0050660">
    <property type="term" value="F:flavin adenine dinucleotide binding"/>
    <property type="evidence" value="ECO:0007669"/>
    <property type="project" value="InterPro"/>
</dbReference>
<name>A0A1W1VA57_PEPAS</name>
<dbReference type="OrthoDB" id="9764501at2"/>
<dbReference type="RefSeq" id="WP_084231147.1">
    <property type="nucleotide sequence ID" value="NZ_FWWR01000011.1"/>
</dbReference>
<dbReference type="PANTHER" id="PTHR45846">
    <property type="entry name" value="TRNA-DIHYDROURIDINE(47) SYNTHASE [NAD(P)(+)]-LIKE"/>
    <property type="match status" value="1"/>
</dbReference>
<comment type="catalytic activity">
    <reaction evidence="11">
        <text>a 5,6-dihydrouridine in tRNA + NAD(+) = a uridine in tRNA + NADH + H(+)</text>
        <dbReference type="Rhea" id="RHEA:54452"/>
        <dbReference type="Rhea" id="RHEA-COMP:13339"/>
        <dbReference type="Rhea" id="RHEA-COMP:13887"/>
        <dbReference type="ChEBI" id="CHEBI:15378"/>
        <dbReference type="ChEBI" id="CHEBI:57540"/>
        <dbReference type="ChEBI" id="CHEBI:57945"/>
        <dbReference type="ChEBI" id="CHEBI:65315"/>
        <dbReference type="ChEBI" id="CHEBI:74443"/>
    </reaction>
</comment>
<protein>
    <recommendedName>
        <fullName evidence="12">tRNA-dihydrouridine synthase</fullName>
        <ecNumber evidence="12">1.3.1.-</ecNumber>
    </recommendedName>
</protein>
<comment type="catalytic activity">
    <reaction evidence="10">
        <text>a 5,6-dihydrouridine in tRNA + NADP(+) = a uridine in tRNA + NADPH + H(+)</text>
        <dbReference type="Rhea" id="RHEA:23624"/>
        <dbReference type="Rhea" id="RHEA-COMP:13339"/>
        <dbReference type="Rhea" id="RHEA-COMP:13887"/>
        <dbReference type="ChEBI" id="CHEBI:15378"/>
        <dbReference type="ChEBI" id="CHEBI:57783"/>
        <dbReference type="ChEBI" id="CHEBI:58349"/>
        <dbReference type="ChEBI" id="CHEBI:65315"/>
        <dbReference type="ChEBI" id="CHEBI:74443"/>
    </reaction>
</comment>
<feature type="binding site" evidence="14">
    <location>
        <position position="134"/>
    </location>
    <ligand>
        <name>FMN</name>
        <dbReference type="ChEBI" id="CHEBI:58210"/>
    </ligand>
</feature>
<feature type="binding site" evidence="14">
    <location>
        <position position="162"/>
    </location>
    <ligand>
        <name>FMN</name>
        <dbReference type="ChEBI" id="CHEBI:58210"/>
    </ligand>
</feature>
<dbReference type="Proteomes" id="UP000192368">
    <property type="component" value="Unassembled WGS sequence"/>
</dbReference>
<evidence type="ECO:0000256" key="1">
    <source>
        <dbReference type="ARBA" id="ARBA00001917"/>
    </source>
</evidence>
<keyword evidence="17" id="KW-1185">Reference proteome</keyword>
<comment type="similarity">
    <text evidence="12">Belongs to the dus family.</text>
</comment>
<evidence type="ECO:0000256" key="3">
    <source>
        <dbReference type="ARBA" id="ARBA00022555"/>
    </source>
</evidence>
<evidence type="ECO:0000313" key="16">
    <source>
        <dbReference type="EMBL" id="SMB90166.1"/>
    </source>
</evidence>
<dbReference type="STRING" id="573058.SAMN00017477_1583"/>
<keyword evidence="3" id="KW-0820">tRNA-binding</keyword>
<feature type="active site" description="Proton donor" evidence="13">
    <location>
        <position position="95"/>
    </location>
</feature>
<dbReference type="InterPro" id="IPR013785">
    <property type="entry name" value="Aldolase_TIM"/>
</dbReference>
<dbReference type="NCBIfam" id="TIGR00737">
    <property type="entry name" value="nifR3_yhdG"/>
    <property type="match status" value="1"/>
</dbReference>
<keyword evidence="8" id="KW-0694">RNA-binding</keyword>
<dbReference type="InterPro" id="IPR018517">
    <property type="entry name" value="tRNA_hU_synthase_CS"/>
</dbReference>
<dbReference type="SUPFAM" id="SSF51395">
    <property type="entry name" value="FMN-linked oxidoreductases"/>
    <property type="match status" value="1"/>
</dbReference>
<evidence type="ECO:0000256" key="8">
    <source>
        <dbReference type="ARBA" id="ARBA00022884"/>
    </source>
</evidence>
<evidence type="ECO:0000256" key="9">
    <source>
        <dbReference type="ARBA" id="ARBA00023002"/>
    </source>
</evidence>
<feature type="binding site" evidence="14">
    <location>
        <position position="65"/>
    </location>
    <ligand>
        <name>FMN</name>
        <dbReference type="ChEBI" id="CHEBI:58210"/>
    </ligand>
</feature>
<comment type="function">
    <text evidence="2 12">Catalyzes the synthesis of 5,6-dihydrouridine (D), a modified base found in the D-loop of most tRNAs, via the reduction of the C5-C6 double bond in target uridines.</text>
</comment>
<dbReference type="InterPro" id="IPR024036">
    <property type="entry name" value="tRNA-dHydroUridine_Synthase_C"/>
</dbReference>
<dbReference type="PANTHER" id="PTHR45846:SF1">
    <property type="entry name" value="TRNA-DIHYDROURIDINE(47) SYNTHASE [NAD(P)(+)]-LIKE"/>
    <property type="match status" value="1"/>
</dbReference>
<dbReference type="InterPro" id="IPR004652">
    <property type="entry name" value="DusB-like"/>
</dbReference>
<comment type="cofactor">
    <cofactor evidence="1 12 14">
        <name>FMN</name>
        <dbReference type="ChEBI" id="CHEBI:58210"/>
    </cofactor>
</comment>
<dbReference type="InterPro" id="IPR001269">
    <property type="entry name" value="DUS_fam"/>
</dbReference>
<keyword evidence="6 12" id="KW-0819">tRNA processing</keyword>
<evidence type="ECO:0000256" key="7">
    <source>
        <dbReference type="ARBA" id="ARBA00022857"/>
    </source>
</evidence>
<dbReference type="Pfam" id="PF01207">
    <property type="entry name" value="Dus"/>
    <property type="match status" value="1"/>
</dbReference>
<keyword evidence="7" id="KW-0521">NADP</keyword>
<feature type="binding site" evidence="14">
    <location>
        <begin position="217"/>
        <end position="218"/>
    </location>
    <ligand>
        <name>FMN</name>
        <dbReference type="ChEBI" id="CHEBI:58210"/>
    </ligand>
</feature>
<dbReference type="EC" id="1.3.1.-" evidence="12"/>
<dbReference type="EMBL" id="FWWR01000011">
    <property type="protein sequence ID" value="SMB90166.1"/>
    <property type="molecule type" value="Genomic_DNA"/>
</dbReference>
<keyword evidence="4 12" id="KW-0285">Flavoprotein</keyword>
<evidence type="ECO:0000259" key="15">
    <source>
        <dbReference type="Pfam" id="PF01207"/>
    </source>
</evidence>
<evidence type="ECO:0000256" key="5">
    <source>
        <dbReference type="ARBA" id="ARBA00022643"/>
    </source>
</evidence>
<evidence type="ECO:0000256" key="12">
    <source>
        <dbReference type="PIRNR" id="PIRNR006621"/>
    </source>
</evidence>
<sequence>METNVLATLSPLAGYTDIAFREICSKMGASEVVTEMVSCKGIVYEDRKTNDLLLISPNEKNVVVQLFGEDPYYMAKAAEIVSKMNFVGIDINMGCPAPKIVKNNSGSALLDQPDLVYKITKEVVGATDLPVSVKIRKGIRDNSSIEAAKAIEAAGASRITVHGRTREEYYTGFSDWDYIAEVAKLLDIPVFGNGDIDSYDTAFKRINDCNLKGISIGRAAIGNPFIFEEISKKSKGEDYFEPSFADRIEKAREHLKLAVEYKNERLGILEMRKQFVGYFKGMPGSKEARDKINRLNSYESVDEELIRFKEKFI</sequence>
<evidence type="ECO:0000256" key="14">
    <source>
        <dbReference type="PIRSR" id="PIRSR006621-2"/>
    </source>
</evidence>
<dbReference type="PROSITE" id="PS01136">
    <property type="entry name" value="UPF0034"/>
    <property type="match status" value="1"/>
</dbReference>
<keyword evidence="5 12" id="KW-0288">FMN</keyword>
<keyword evidence="9 12" id="KW-0560">Oxidoreductase</keyword>
<dbReference type="Gene3D" id="1.10.1200.80">
    <property type="entry name" value="Putative flavin oxidoreducatase, domain 2"/>
    <property type="match status" value="1"/>
</dbReference>
<dbReference type="GO" id="GO:0000049">
    <property type="term" value="F:tRNA binding"/>
    <property type="evidence" value="ECO:0007669"/>
    <property type="project" value="UniProtKB-KW"/>
</dbReference>
<dbReference type="AlphaFoldDB" id="A0A1W1VA57"/>
<accession>A0A1W1VA57</accession>
<evidence type="ECO:0000256" key="11">
    <source>
        <dbReference type="ARBA" id="ARBA00048802"/>
    </source>
</evidence>
<evidence type="ECO:0000256" key="2">
    <source>
        <dbReference type="ARBA" id="ARBA00002790"/>
    </source>
</evidence>
<reference evidence="17" key="1">
    <citation type="submission" date="2017-04" db="EMBL/GenBank/DDBJ databases">
        <authorList>
            <person name="Varghese N."/>
            <person name="Submissions S."/>
        </authorList>
    </citation>
    <scope>NUCLEOTIDE SEQUENCE [LARGE SCALE GENOMIC DNA]</scope>
    <source>
        <strain evidence="17">DSM 20463</strain>
    </source>
</reference>
<evidence type="ECO:0000256" key="10">
    <source>
        <dbReference type="ARBA" id="ARBA00048205"/>
    </source>
</evidence>
<dbReference type="PIRSF" id="PIRSF006621">
    <property type="entry name" value="Dus"/>
    <property type="match status" value="1"/>
</dbReference>
<evidence type="ECO:0000256" key="4">
    <source>
        <dbReference type="ARBA" id="ARBA00022630"/>
    </source>
</evidence>
<proteinExistence type="inferred from homology"/>
<evidence type="ECO:0000313" key="17">
    <source>
        <dbReference type="Proteomes" id="UP000192368"/>
    </source>
</evidence>
<dbReference type="InterPro" id="IPR035587">
    <property type="entry name" value="DUS-like_FMN-bd"/>
</dbReference>
<gene>
    <name evidence="16" type="ORF">SAMN00017477_1583</name>
</gene>
<evidence type="ECO:0000256" key="6">
    <source>
        <dbReference type="ARBA" id="ARBA00022694"/>
    </source>
</evidence>